<reference evidence="19 20" key="1">
    <citation type="submission" date="2022-05" db="EMBL/GenBank/DDBJ databases">
        <authorList>
            <consortium name="Genoscope - CEA"/>
            <person name="William W."/>
        </authorList>
    </citation>
    <scope>NUCLEOTIDE SEQUENCE [LARGE SCALE GENOMIC DNA]</scope>
</reference>
<dbReference type="Gene3D" id="1.10.3260.10">
    <property type="entry name" value="DNA ligase, ATP-dependent, N-terminal domain"/>
    <property type="match status" value="1"/>
</dbReference>
<keyword evidence="7 13" id="KW-0547">Nucleotide-binding</keyword>
<keyword evidence="10 13" id="KW-0067">ATP-binding</keyword>
<dbReference type="InterPro" id="IPR036420">
    <property type="entry name" value="BRCT_dom_sf"/>
</dbReference>
<dbReference type="CDD" id="cd07902">
    <property type="entry name" value="Adenylation_DNA_ligase_III"/>
    <property type="match status" value="1"/>
</dbReference>
<keyword evidence="8" id="KW-0863">Zinc-finger</keyword>
<evidence type="ECO:0000256" key="1">
    <source>
        <dbReference type="ARBA" id="ARBA00001946"/>
    </source>
</evidence>
<dbReference type="NCBIfam" id="TIGR00574">
    <property type="entry name" value="dnl1"/>
    <property type="match status" value="1"/>
</dbReference>
<evidence type="ECO:0000256" key="2">
    <source>
        <dbReference type="ARBA" id="ARBA00004123"/>
    </source>
</evidence>
<feature type="domain" description="PARP-type" evidence="16">
    <location>
        <begin position="37"/>
        <end position="129"/>
    </location>
</feature>
<evidence type="ECO:0000259" key="16">
    <source>
        <dbReference type="PROSITE" id="PS50064"/>
    </source>
</evidence>
<dbReference type="CDD" id="cd18431">
    <property type="entry name" value="BRCT_DNA_ligase_III"/>
    <property type="match status" value="1"/>
</dbReference>
<feature type="compositionally biased region" description="Polar residues" evidence="15">
    <location>
        <begin position="169"/>
        <end position="178"/>
    </location>
</feature>
<evidence type="ECO:0000313" key="20">
    <source>
        <dbReference type="Proteomes" id="UP001159427"/>
    </source>
</evidence>
<feature type="region of interest" description="Disordered" evidence="15">
    <location>
        <begin position="127"/>
        <end position="186"/>
    </location>
</feature>
<evidence type="ECO:0000313" key="19">
    <source>
        <dbReference type="EMBL" id="CAH3028761.1"/>
    </source>
</evidence>
<keyword evidence="11" id="KW-0539">Nucleus</keyword>
<comment type="catalytic activity">
    <reaction evidence="12 13">
        <text>ATP + (deoxyribonucleotide)n-3'-hydroxyl + 5'-phospho-(deoxyribonucleotide)m = (deoxyribonucleotide)n+m + AMP + diphosphate.</text>
        <dbReference type="EC" id="6.5.1.1"/>
    </reaction>
</comment>
<dbReference type="SUPFAM" id="SSF57716">
    <property type="entry name" value="Glucocorticoid receptor-like (DNA-binding domain)"/>
    <property type="match status" value="1"/>
</dbReference>
<keyword evidence="4 13" id="KW-0436">Ligase</keyword>
<evidence type="ECO:0000259" key="17">
    <source>
        <dbReference type="PROSITE" id="PS50160"/>
    </source>
</evidence>
<dbReference type="PROSITE" id="PS00347">
    <property type="entry name" value="ZF_PARP_1"/>
    <property type="match status" value="1"/>
</dbReference>
<feature type="compositionally biased region" description="Acidic residues" evidence="15">
    <location>
        <begin position="770"/>
        <end position="798"/>
    </location>
</feature>
<dbReference type="SMART" id="SM01336">
    <property type="entry name" value="zf-PARP"/>
    <property type="match status" value="1"/>
</dbReference>
<dbReference type="CDD" id="cd07967">
    <property type="entry name" value="OBF_DNA_ligase_III"/>
    <property type="match status" value="1"/>
</dbReference>
<dbReference type="Pfam" id="PF10283">
    <property type="entry name" value="zf-CCHH"/>
    <property type="match status" value="1"/>
</dbReference>
<dbReference type="Gene3D" id="2.40.50.140">
    <property type="entry name" value="Nucleic acid-binding proteins"/>
    <property type="match status" value="1"/>
</dbReference>
<dbReference type="PROSITE" id="PS50064">
    <property type="entry name" value="ZF_PARP_2"/>
    <property type="match status" value="1"/>
</dbReference>
<evidence type="ECO:0000256" key="14">
    <source>
        <dbReference type="RuleBase" id="RU004196"/>
    </source>
</evidence>
<organism evidence="19 20">
    <name type="scientific">Porites evermanni</name>
    <dbReference type="NCBI Taxonomy" id="104178"/>
    <lineage>
        <taxon>Eukaryota</taxon>
        <taxon>Metazoa</taxon>
        <taxon>Cnidaria</taxon>
        <taxon>Anthozoa</taxon>
        <taxon>Hexacorallia</taxon>
        <taxon>Scleractinia</taxon>
        <taxon>Fungiina</taxon>
        <taxon>Poritidae</taxon>
        <taxon>Porites</taxon>
    </lineage>
</organism>
<dbReference type="SMART" id="SM00292">
    <property type="entry name" value="BRCT"/>
    <property type="match status" value="1"/>
</dbReference>
<dbReference type="InterPro" id="IPR001510">
    <property type="entry name" value="Znf_PARP"/>
</dbReference>
<keyword evidence="13" id="KW-0233">DNA recombination</keyword>
<dbReference type="InterPro" id="IPR000977">
    <property type="entry name" value="DNA_ligase_ATP-dep"/>
</dbReference>
<gene>
    <name evidence="19" type="ORF">PEVE_00034838</name>
</gene>
<sequence length="958" mass="107647">MFVITRVSIKLLKHSVAHNQRRCLHIIAMASSEEKPFVVEYAAQGRAKCKTCKQQIEKNSKRIGKLVSNPFSEDGGMMKQWYHVRCIFESLSRARATTKKIDSTDDLDGFEKLNDDDQKEIKGLIKDLSSKTTPSPKKKTVQSTLAFGNTKASASSKSPKTTAAPKGSGDQSSSPVKTGNDKNSMDNSFRQFRRICIKLAEEPSYNAKSKILEDFFEKGASGDGFEGNLLLWVKMLLPGVNKRVYNLQSKQLIKLFSQIFGCSQDDMLTDLEQGDVSETVSTFFESGLLLKPLKKSLVALQEVDLFLDTLKSFTKEDDQQRELTKMARKCTANDLKFIIRLIKHDLRMNTGAKHVLDALDPDAYEAFQASNNLSDVVQRCQQKKQIKAGVLPGMSKKLSIRASLMTPVKPMLAEACKSFSQAVKKCPNGMFAEIKYDGERVQVHKSGSNFQFFSRSLKPVLAHKVAPIKDHLPKACPHGNNLILDSEVLLVDTNTGTPLPFGTLGIHKKSAFKDASVCLFIFDCLQFNDENVMKKSMKERREILEKNVTVIPNKIMLSETNFLRTEKELSKLMTRAMNGGLEGLVLKDVNSIYEPGKRHWLKMKKDYLEEGAMADTADLVVLGAYYGTGNKGGLMSIFLMGVWDSDTKQWCTVAKCGNGHDDKTIEKLNKELKMTKISKDPSKVPSWLNVHRSLVPDFVIADPKKAPVWEITGAEFSKATTHTADGISIRFPRVTRIRDDKDWETANDLPHLRILFKNSKASNNTAGDVKDDDDDNDDGEDDENRSNDDDIDDFDEENDSKSEVDHKKKVNDEPQKETRKRKALDTAEDESPKKKSKAACKYASKCYQRSEEHRQKFSHPKVNEVVGSPSKGQRLKDIFHGLTIFLSKDLEDHSKLKRYIIAYDGDLAEEFEKTSATHIVSNNGDGQKEEGSTKVVSPSWIWKCIKKGRLVPVNKFLV</sequence>
<keyword evidence="5" id="KW-0235">DNA replication</keyword>
<dbReference type="Pfam" id="PF16759">
    <property type="entry name" value="LIG3_BRCT"/>
    <property type="match status" value="1"/>
</dbReference>
<dbReference type="Pfam" id="PF01068">
    <property type="entry name" value="DNA_ligase_A_M"/>
    <property type="match status" value="1"/>
</dbReference>
<keyword evidence="20" id="KW-1185">Reference proteome</keyword>
<protein>
    <recommendedName>
        <fullName evidence="13">DNA ligase</fullName>
        <ecNumber evidence="13">6.5.1.1</ecNumber>
    </recommendedName>
</protein>
<evidence type="ECO:0000256" key="12">
    <source>
        <dbReference type="ARBA" id="ARBA00034003"/>
    </source>
</evidence>
<feature type="compositionally biased region" description="Basic and acidic residues" evidence="15">
    <location>
        <begin position="799"/>
        <end position="817"/>
    </location>
</feature>
<proteinExistence type="inferred from homology"/>
<keyword evidence="13" id="KW-0227">DNA damage</keyword>
<comment type="subcellular location">
    <subcellularLocation>
        <location evidence="2">Nucleus</location>
    </subcellularLocation>
</comment>
<dbReference type="Proteomes" id="UP001159427">
    <property type="component" value="Unassembled WGS sequence"/>
</dbReference>
<evidence type="ECO:0000256" key="11">
    <source>
        <dbReference type="ARBA" id="ARBA00023242"/>
    </source>
</evidence>
<evidence type="ECO:0000256" key="5">
    <source>
        <dbReference type="ARBA" id="ARBA00022705"/>
    </source>
</evidence>
<dbReference type="InterPro" id="IPR036957">
    <property type="entry name" value="Znf_PARP_sf"/>
</dbReference>
<dbReference type="PANTHER" id="PTHR45674">
    <property type="entry name" value="DNA LIGASE 1/3 FAMILY MEMBER"/>
    <property type="match status" value="1"/>
</dbReference>
<dbReference type="InterPro" id="IPR016059">
    <property type="entry name" value="DNA_ligase_ATP-dep_CS"/>
</dbReference>
<dbReference type="PANTHER" id="PTHR45674:SF9">
    <property type="entry name" value="DNA LIGASE 3"/>
    <property type="match status" value="1"/>
</dbReference>
<dbReference type="InterPro" id="IPR031916">
    <property type="entry name" value="LIG3_BRCT"/>
</dbReference>
<feature type="compositionally biased region" description="Low complexity" evidence="15">
    <location>
        <begin position="150"/>
        <end position="166"/>
    </location>
</feature>
<evidence type="ECO:0000256" key="15">
    <source>
        <dbReference type="SAM" id="MobiDB-lite"/>
    </source>
</evidence>
<dbReference type="Pfam" id="PF04679">
    <property type="entry name" value="DNA_ligase_A_C"/>
    <property type="match status" value="1"/>
</dbReference>
<evidence type="ECO:0000256" key="7">
    <source>
        <dbReference type="ARBA" id="ARBA00022741"/>
    </source>
</evidence>
<dbReference type="SUPFAM" id="SSF117018">
    <property type="entry name" value="ATP-dependent DNA ligase DNA-binding domain"/>
    <property type="match status" value="1"/>
</dbReference>
<dbReference type="PROSITE" id="PS50160">
    <property type="entry name" value="DNA_LIGASE_A3"/>
    <property type="match status" value="1"/>
</dbReference>
<dbReference type="Gene3D" id="3.30.470.30">
    <property type="entry name" value="DNA ligase/mRNA capping enzyme"/>
    <property type="match status" value="1"/>
</dbReference>
<feature type="domain" description="ATP-dependent DNA ligase family profile" evidence="17">
    <location>
        <begin position="510"/>
        <end position="644"/>
    </location>
</feature>
<feature type="region of interest" description="Disordered" evidence="15">
    <location>
        <begin position="762"/>
        <end position="839"/>
    </location>
</feature>
<evidence type="ECO:0000256" key="6">
    <source>
        <dbReference type="ARBA" id="ARBA00022723"/>
    </source>
</evidence>
<dbReference type="EC" id="6.5.1.1" evidence="13"/>
<accession>A0ABN8MGB8</accession>
<dbReference type="InterPro" id="IPR012310">
    <property type="entry name" value="DNA_ligase_ATP-dep_cent"/>
</dbReference>
<name>A0ABN8MGB8_9CNID</name>
<dbReference type="InterPro" id="IPR019406">
    <property type="entry name" value="APLF_PBZ"/>
</dbReference>
<evidence type="ECO:0000256" key="8">
    <source>
        <dbReference type="ARBA" id="ARBA00022771"/>
    </source>
</evidence>
<evidence type="ECO:0000256" key="3">
    <source>
        <dbReference type="ARBA" id="ARBA00007572"/>
    </source>
</evidence>
<dbReference type="InterPro" id="IPR036599">
    <property type="entry name" value="DNA_ligase_N_sf"/>
</dbReference>
<dbReference type="SUPFAM" id="SSF52113">
    <property type="entry name" value="BRCT domain"/>
    <property type="match status" value="1"/>
</dbReference>
<dbReference type="InterPro" id="IPR012308">
    <property type="entry name" value="DNA_ligase_ATP-dep_N"/>
</dbReference>
<dbReference type="PROSITE" id="PS00333">
    <property type="entry name" value="DNA_LIGASE_A2"/>
    <property type="match status" value="1"/>
</dbReference>
<dbReference type="Pfam" id="PF04675">
    <property type="entry name" value="DNA_ligase_A_N"/>
    <property type="match status" value="1"/>
</dbReference>
<keyword evidence="6" id="KW-0479">Metal-binding</keyword>
<keyword evidence="13" id="KW-0234">DNA repair</keyword>
<dbReference type="InterPro" id="IPR012309">
    <property type="entry name" value="DNA_ligase_ATP-dep_C"/>
</dbReference>
<dbReference type="Gene3D" id="3.30.1740.10">
    <property type="entry name" value="Zinc finger, PARP-type"/>
    <property type="match status" value="1"/>
</dbReference>
<dbReference type="SUPFAM" id="SSF50249">
    <property type="entry name" value="Nucleic acid-binding proteins"/>
    <property type="match status" value="1"/>
</dbReference>
<dbReference type="Gene3D" id="3.40.50.10190">
    <property type="entry name" value="BRCT domain"/>
    <property type="match status" value="1"/>
</dbReference>
<dbReference type="PROSITE" id="PS50172">
    <property type="entry name" value="BRCT"/>
    <property type="match status" value="1"/>
</dbReference>
<keyword evidence="9" id="KW-0862">Zinc</keyword>
<feature type="domain" description="BRCT" evidence="18">
    <location>
        <begin position="874"/>
        <end position="958"/>
    </location>
</feature>
<comment type="caution">
    <text evidence="19">The sequence shown here is derived from an EMBL/GenBank/DDBJ whole genome shotgun (WGS) entry which is preliminary data.</text>
</comment>
<comment type="similarity">
    <text evidence="3 14">Belongs to the ATP-dependent DNA ligase family.</text>
</comment>
<evidence type="ECO:0000256" key="9">
    <source>
        <dbReference type="ARBA" id="ARBA00022833"/>
    </source>
</evidence>
<dbReference type="InterPro" id="IPR012340">
    <property type="entry name" value="NA-bd_OB-fold"/>
</dbReference>
<comment type="cofactor">
    <cofactor evidence="1">
        <name>Mg(2+)</name>
        <dbReference type="ChEBI" id="CHEBI:18420"/>
    </cofactor>
</comment>
<dbReference type="InterPro" id="IPR050191">
    <property type="entry name" value="ATP-dep_DNA_ligase"/>
</dbReference>
<evidence type="ECO:0000256" key="13">
    <source>
        <dbReference type="RuleBase" id="RU000617"/>
    </source>
</evidence>
<evidence type="ECO:0000256" key="10">
    <source>
        <dbReference type="ARBA" id="ARBA00022840"/>
    </source>
</evidence>
<evidence type="ECO:0000259" key="18">
    <source>
        <dbReference type="PROSITE" id="PS50172"/>
    </source>
</evidence>
<dbReference type="Gene3D" id="3.30.1490.70">
    <property type="match status" value="1"/>
</dbReference>
<dbReference type="InterPro" id="IPR001357">
    <property type="entry name" value="BRCT_dom"/>
</dbReference>
<dbReference type="PROSITE" id="PS00697">
    <property type="entry name" value="DNA_LIGASE_A1"/>
    <property type="match status" value="1"/>
</dbReference>
<dbReference type="SUPFAM" id="SSF56091">
    <property type="entry name" value="DNA ligase/mRNA capping enzyme, catalytic domain"/>
    <property type="match status" value="1"/>
</dbReference>
<evidence type="ECO:0000256" key="4">
    <source>
        <dbReference type="ARBA" id="ARBA00022598"/>
    </source>
</evidence>
<dbReference type="EMBL" id="CALNXI010000532">
    <property type="protein sequence ID" value="CAH3028761.1"/>
    <property type="molecule type" value="Genomic_DNA"/>
</dbReference>
<dbReference type="Pfam" id="PF00645">
    <property type="entry name" value="zf-PARP"/>
    <property type="match status" value="1"/>
</dbReference>